<feature type="region of interest" description="Disordered" evidence="1">
    <location>
        <begin position="13"/>
        <end position="34"/>
    </location>
</feature>
<dbReference type="HOGENOM" id="CLU_128486_0_0_1"/>
<dbReference type="eggNOG" id="KOG0017">
    <property type="taxonomic scope" value="Eukaryota"/>
</dbReference>
<dbReference type="Proteomes" id="UP000006643">
    <property type="component" value="Unassembled WGS sequence"/>
</dbReference>
<dbReference type="EMBL" id="DS028158">
    <property type="protein sequence ID" value="EEY64700.1"/>
    <property type="molecule type" value="Genomic_DNA"/>
</dbReference>
<proteinExistence type="predicted"/>
<keyword evidence="3" id="KW-1185">Reference proteome</keyword>
<organism evidence="2 3">
    <name type="scientific">Phytophthora infestans (strain T30-4)</name>
    <name type="common">Potato late blight agent</name>
    <dbReference type="NCBI Taxonomy" id="403677"/>
    <lineage>
        <taxon>Eukaryota</taxon>
        <taxon>Sar</taxon>
        <taxon>Stramenopiles</taxon>
        <taxon>Oomycota</taxon>
        <taxon>Peronosporomycetes</taxon>
        <taxon>Peronosporales</taxon>
        <taxon>Peronosporaceae</taxon>
        <taxon>Phytophthora</taxon>
    </lineage>
</organism>
<evidence type="ECO:0000256" key="1">
    <source>
        <dbReference type="SAM" id="MobiDB-lite"/>
    </source>
</evidence>
<feature type="compositionally biased region" description="Low complexity" evidence="1">
    <location>
        <begin position="14"/>
        <end position="34"/>
    </location>
</feature>
<dbReference type="AlphaFoldDB" id="D0NSY8"/>
<dbReference type="RefSeq" id="XP_002897900.1">
    <property type="nucleotide sequence ID" value="XM_002897854.1"/>
</dbReference>
<dbReference type="KEGG" id="pif:PITG_16129"/>
<sequence>MSELQRLFAEEHAAQANQEAQQPPAAPVPAQAQATPVQNHGWSLRYPDARQKKLAIRPFDGKELYVGLGSRLPGLGQKIRAAVDLLGHYLSGTVERYYNKQVDTWWNQLPTLQYVMERMLDAFKTNITPAQAMKLTTCTSWPSPRPRGAAPTTWC</sequence>
<dbReference type="GeneID" id="9475288"/>
<dbReference type="VEuPathDB" id="FungiDB:PITG_16129"/>
<evidence type="ECO:0000313" key="3">
    <source>
        <dbReference type="Proteomes" id="UP000006643"/>
    </source>
</evidence>
<reference evidence="3" key="1">
    <citation type="journal article" date="2009" name="Nature">
        <title>Genome sequence and analysis of the Irish potato famine pathogen Phytophthora infestans.</title>
        <authorList>
            <consortium name="The Broad Institute Genome Sequencing Platform"/>
            <person name="Haas B.J."/>
            <person name="Kamoun S."/>
            <person name="Zody M.C."/>
            <person name="Jiang R.H."/>
            <person name="Handsaker R.E."/>
            <person name="Cano L.M."/>
            <person name="Grabherr M."/>
            <person name="Kodira C.D."/>
            <person name="Raffaele S."/>
            <person name="Torto-Alalibo T."/>
            <person name="Bozkurt T.O."/>
            <person name="Ah-Fong A.M."/>
            <person name="Alvarado L."/>
            <person name="Anderson V.L."/>
            <person name="Armstrong M.R."/>
            <person name="Avrova A."/>
            <person name="Baxter L."/>
            <person name="Beynon J."/>
            <person name="Boevink P.C."/>
            <person name="Bollmann S.R."/>
            <person name="Bos J.I."/>
            <person name="Bulone V."/>
            <person name="Cai G."/>
            <person name="Cakir C."/>
            <person name="Carrington J.C."/>
            <person name="Chawner M."/>
            <person name="Conti L."/>
            <person name="Costanzo S."/>
            <person name="Ewan R."/>
            <person name="Fahlgren N."/>
            <person name="Fischbach M.A."/>
            <person name="Fugelstad J."/>
            <person name="Gilroy E.M."/>
            <person name="Gnerre S."/>
            <person name="Green P.J."/>
            <person name="Grenville-Briggs L.J."/>
            <person name="Griffith J."/>
            <person name="Grunwald N.J."/>
            <person name="Horn K."/>
            <person name="Horner N.R."/>
            <person name="Hu C.H."/>
            <person name="Huitema E."/>
            <person name="Jeong D.H."/>
            <person name="Jones A.M."/>
            <person name="Jones J.D."/>
            <person name="Jones R.W."/>
            <person name="Karlsson E.K."/>
            <person name="Kunjeti S.G."/>
            <person name="Lamour K."/>
            <person name="Liu Z."/>
            <person name="Ma L."/>
            <person name="Maclean D."/>
            <person name="Chibucos M.C."/>
            <person name="McDonald H."/>
            <person name="McWalters J."/>
            <person name="Meijer H.J."/>
            <person name="Morgan W."/>
            <person name="Morris P.F."/>
            <person name="Munro C.A."/>
            <person name="O'Neill K."/>
            <person name="Ospina-Giraldo M."/>
            <person name="Pinzon A."/>
            <person name="Pritchard L."/>
            <person name="Ramsahoye B."/>
            <person name="Ren Q."/>
            <person name="Restrepo S."/>
            <person name="Roy S."/>
            <person name="Sadanandom A."/>
            <person name="Savidor A."/>
            <person name="Schornack S."/>
            <person name="Schwartz D.C."/>
            <person name="Schumann U.D."/>
            <person name="Schwessinger B."/>
            <person name="Seyer L."/>
            <person name="Sharpe T."/>
            <person name="Silvar C."/>
            <person name="Song J."/>
            <person name="Studholme D.J."/>
            <person name="Sykes S."/>
            <person name="Thines M."/>
            <person name="van de Vondervoort P.J."/>
            <person name="Phuntumart V."/>
            <person name="Wawra S."/>
            <person name="Weide R."/>
            <person name="Win J."/>
            <person name="Young C."/>
            <person name="Zhou S."/>
            <person name="Fry W."/>
            <person name="Meyers B.C."/>
            <person name="van West P."/>
            <person name="Ristaino J."/>
            <person name="Govers F."/>
            <person name="Birch P.R."/>
            <person name="Whisson S.C."/>
            <person name="Judelson H.S."/>
            <person name="Nusbaum C."/>
        </authorList>
    </citation>
    <scope>NUCLEOTIDE SEQUENCE [LARGE SCALE GENOMIC DNA]</scope>
    <source>
        <strain evidence="3">T30-4</strain>
    </source>
</reference>
<dbReference type="OrthoDB" id="123609at2759"/>
<evidence type="ECO:0000313" key="2">
    <source>
        <dbReference type="EMBL" id="EEY64700.1"/>
    </source>
</evidence>
<dbReference type="InParanoid" id="D0NSY8"/>
<gene>
    <name evidence="2" type="ORF">PITG_16129</name>
</gene>
<dbReference type="OMA" id="YAMEEME"/>
<accession>D0NSY8</accession>
<protein>
    <submittedName>
        <fullName evidence="2">Uncharacterized protein</fullName>
    </submittedName>
</protein>
<name>D0NSY8_PHYIT</name>